<comment type="caution">
    <text evidence="1">The sequence shown here is derived from an EMBL/GenBank/DDBJ whole genome shotgun (WGS) entry which is preliminary data.</text>
</comment>
<gene>
    <name evidence="1" type="ORF">JCM19294_711</name>
</gene>
<dbReference type="EMBL" id="BBML01000004">
    <property type="protein sequence ID" value="GAK97205.1"/>
    <property type="molecule type" value="Genomic_DNA"/>
</dbReference>
<sequence length="200" mass="20490">MTIDTNGIAITNVIAGNRIATVTEADGTAVDIDETVTTFSQNDTPTSSDPNATGEITYTNEAGTTTTAQVVSADANNSIQVGSDGGAYFVGPTIAAAGNVAGDGSTITSFGTSSITRLNTGDYRINFTTPITTGYVIQLTVLDCNGNCPPAGGSNYDDPGISYYGNDANGFNVNIGDSDNGASPKVDIDLDFMFTIIKLP</sequence>
<dbReference type="eggNOG" id="COG3210">
    <property type="taxonomic scope" value="Bacteria"/>
</dbReference>
<evidence type="ECO:0000313" key="2">
    <source>
        <dbReference type="Proteomes" id="UP000029221"/>
    </source>
</evidence>
<reference evidence="1" key="1">
    <citation type="journal article" date="2014" name="Genome Announc.">
        <title>Draft Genome Sequences of Marine Flavobacterium Nonlabens Strains NR17, NR24, NR27, NR32, NR33, and Ara13.</title>
        <authorList>
            <person name="Nakanishi M."/>
            <person name="Meirelles P."/>
            <person name="Suzuki R."/>
            <person name="Takatani N."/>
            <person name="Mino S."/>
            <person name="Suda W."/>
            <person name="Oshima K."/>
            <person name="Hattori M."/>
            <person name="Ohkuma M."/>
            <person name="Hosokawa M."/>
            <person name="Miyashita K."/>
            <person name="Thompson F.L."/>
            <person name="Niwa A."/>
            <person name="Sawabe T."/>
            <person name="Sawabe T."/>
        </authorList>
    </citation>
    <scope>NUCLEOTIDE SEQUENCE [LARGE SCALE GENOMIC DNA]</scope>
    <source>
        <strain evidence="1">JCM 19294</strain>
    </source>
</reference>
<keyword evidence="2" id="KW-1185">Reference proteome</keyword>
<protein>
    <submittedName>
        <fullName evidence="1">Possible bacterial Ig-like domain</fullName>
    </submittedName>
</protein>
<dbReference type="Proteomes" id="UP000029221">
    <property type="component" value="Unassembled WGS sequence"/>
</dbReference>
<proteinExistence type="predicted"/>
<organism evidence="1 2">
    <name type="scientific">Nonlabens tegetincola</name>
    <dbReference type="NCBI Taxonomy" id="323273"/>
    <lineage>
        <taxon>Bacteria</taxon>
        <taxon>Pseudomonadati</taxon>
        <taxon>Bacteroidota</taxon>
        <taxon>Flavobacteriia</taxon>
        <taxon>Flavobacteriales</taxon>
        <taxon>Flavobacteriaceae</taxon>
        <taxon>Nonlabens</taxon>
    </lineage>
</organism>
<accession>A0A090Q2F8</accession>
<name>A0A090Q2F8_9FLAO</name>
<dbReference type="AlphaFoldDB" id="A0A090Q2F8"/>
<evidence type="ECO:0000313" key="1">
    <source>
        <dbReference type="EMBL" id="GAK97205.1"/>
    </source>
</evidence>
<dbReference type="STRING" id="319236.BST91_04815"/>